<accession>A0AAX6MUS0</accession>
<name>A0AAX6MUS0_9PEZI</name>
<dbReference type="Pfam" id="PF06985">
    <property type="entry name" value="HET"/>
    <property type="match status" value="1"/>
</dbReference>
<dbReference type="AlphaFoldDB" id="A0AAX6MUS0"/>
<organism evidence="2 3">
    <name type="scientific">Daldinia eschscholtzii</name>
    <dbReference type="NCBI Taxonomy" id="292717"/>
    <lineage>
        <taxon>Eukaryota</taxon>
        <taxon>Fungi</taxon>
        <taxon>Dikarya</taxon>
        <taxon>Ascomycota</taxon>
        <taxon>Pezizomycotina</taxon>
        <taxon>Sordariomycetes</taxon>
        <taxon>Xylariomycetidae</taxon>
        <taxon>Xylariales</taxon>
        <taxon>Hypoxylaceae</taxon>
        <taxon>Daldinia</taxon>
    </lineage>
</organism>
<evidence type="ECO:0000259" key="1">
    <source>
        <dbReference type="Pfam" id="PF06985"/>
    </source>
</evidence>
<dbReference type="PANTHER" id="PTHR24148:SF73">
    <property type="entry name" value="HET DOMAIN PROTEIN (AFU_ORTHOLOGUE AFUA_8G01020)"/>
    <property type="match status" value="1"/>
</dbReference>
<keyword evidence="3" id="KW-1185">Reference proteome</keyword>
<proteinExistence type="predicted"/>
<dbReference type="PANTHER" id="PTHR24148">
    <property type="entry name" value="ANKYRIN REPEAT DOMAIN-CONTAINING PROTEIN 39 HOMOLOG-RELATED"/>
    <property type="match status" value="1"/>
</dbReference>
<dbReference type="Proteomes" id="UP001369815">
    <property type="component" value="Unassembled WGS sequence"/>
</dbReference>
<evidence type="ECO:0000313" key="2">
    <source>
        <dbReference type="EMBL" id="KAK6956388.1"/>
    </source>
</evidence>
<dbReference type="InterPro" id="IPR010730">
    <property type="entry name" value="HET"/>
</dbReference>
<comment type="caution">
    <text evidence="2">The sequence shown here is derived from an EMBL/GenBank/DDBJ whole genome shotgun (WGS) entry which is preliminary data.</text>
</comment>
<gene>
    <name evidence="2" type="ORF">Daesc_001665</name>
</gene>
<sequence>MKSRVVHTPLDKDTGQIRILLLQPGTFHRPIRCSLSIESVQSRFEALSYVWGDVNDTLPIEVLGQEFRVTRNLESALRHLRDSDQIRRLWVDAICIDQNDNLERSHQVAMMDMIYSRAERVIAWLGLELSEMPALLMVKNFSRDLSLHWDPKKRANSDTNIVAPLFELLKWLQNTWYNRMWTLQEALLAKSLIYMSGPFVFQHGEIEGVLKSYHRHMHRCCSLSRTTGTEQIANIHNDLIASSQRAHSITLLRQQSHQLGFLEIAPRFRYREAKNPRDKVFGVLGLTDDIPKDIIDYEKSVTDIYSLATVECIRRTGNLDILSHILSRLQSTSEYGPEKIEYGLPSWVPDWNSRRPSDTWRLDELSKRQKLTKVFSASHTNSTAYPEALNQNRLCLQGFFCDHVAKYGEVKESGPGVKKMEVFHNWRELVKVDQEPEKPYISGSTVFDAYWRTICMNIACPMPSSDQPRKADEVTRLSHDYWWWITLLRTKYSHLSNRGNIEEKNLLAWGKFSTHLAIRLSGRKLFISKNGYIGLAPEDALEGDEIWVLDGGRLPLVLRPLGNRSEKGSETEYTLVGDSYVHGIMDGEFVEASMKRGETPRPVILV</sequence>
<dbReference type="Pfam" id="PF26639">
    <property type="entry name" value="Het-6_barrel"/>
    <property type="match status" value="1"/>
</dbReference>
<feature type="domain" description="Heterokaryon incompatibility" evidence="1">
    <location>
        <begin position="44"/>
        <end position="185"/>
    </location>
</feature>
<protein>
    <recommendedName>
        <fullName evidence="1">Heterokaryon incompatibility domain-containing protein</fullName>
    </recommendedName>
</protein>
<reference evidence="2 3" key="1">
    <citation type="journal article" date="2024" name="Front Chem Biol">
        <title>Unveiling the potential of Daldinia eschscholtzii MFLUCC 19-0629 through bioactivity and bioinformatics studies for enhanced sustainable agriculture production.</title>
        <authorList>
            <person name="Brooks S."/>
            <person name="Weaver J.A."/>
            <person name="Klomchit A."/>
            <person name="Alharthi S.A."/>
            <person name="Onlamun T."/>
            <person name="Nurani R."/>
            <person name="Vong T.K."/>
            <person name="Alberti F."/>
            <person name="Greco C."/>
        </authorList>
    </citation>
    <scope>NUCLEOTIDE SEQUENCE [LARGE SCALE GENOMIC DNA]</scope>
    <source>
        <strain evidence="2">MFLUCC 19-0629</strain>
    </source>
</reference>
<evidence type="ECO:0000313" key="3">
    <source>
        <dbReference type="Proteomes" id="UP001369815"/>
    </source>
</evidence>
<dbReference type="EMBL" id="JBANMG010000002">
    <property type="protein sequence ID" value="KAK6956388.1"/>
    <property type="molecule type" value="Genomic_DNA"/>
</dbReference>
<dbReference type="InterPro" id="IPR052895">
    <property type="entry name" value="HetReg/Transcr_Mod"/>
</dbReference>